<dbReference type="Pfam" id="PF02492">
    <property type="entry name" value="cobW"/>
    <property type="match status" value="1"/>
</dbReference>
<dbReference type="EMBL" id="WOCA01000005">
    <property type="protein sequence ID" value="MUK88499.1"/>
    <property type="molecule type" value="Genomic_DNA"/>
</dbReference>
<dbReference type="PANTHER" id="PTHR13748:SF62">
    <property type="entry name" value="COBW DOMAIN-CONTAINING PROTEIN"/>
    <property type="match status" value="1"/>
</dbReference>
<evidence type="ECO:0000256" key="2">
    <source>
        <dbReference type="ARBA" id="ARBA00022801"/>
    </source>
</evidence>
<keyword evidence="2" id="KW-0378">Hydrolase</keyword>
<dbReference type="Gene3D" id="3.40.50.300">
    <property type="entry name" value="P-loop containing nucleotide triphosphate hydrolases"/>
    <property type="match status" value="1"/>
</dbReference>
<dbReference type="InterPro" id="IPR011629">
    <property type="entry name" value="CobW-like_C"/>
</dbReference>
<evidence type="ECO:0000256" key="3">
    <source>
        <dbReference type="ARBA" id="ARBA00023186"/>
    </source>
</evidence>
<dbReference type="GO" id="GO:0005737">
    <property type="term" value="C:cytoplasm"/>
    <property type="evidence" value="ECO:0007669"/>
    <property type="project" value="TreeGrafter"/>
</dbReference>
<evidence type="ECO:0000256" key="4">
    <source>
        <dbReference type="ARBA" id="ARBA00034320"/>
    </source>
</evidence>
<comment type="caution">
    <text evidence="7">The sequence shown here is derived from an EMBL/GenBank/DDBJ whole genome shotgun (WGS) entry which is preliminary data.</text>
</comment>
<comment type="catalytic activity">
    <reaction evidence="5">
        <text>GTP + H2O = GDP + phosphate + H(+)</text>
        <dbReference type="Rhea" id="RHEA:19669"/>
        <dbReference type="ChEBI" id="CHEBI:15377"/>
        <dbReference type="ChEBI" id="CHEBI:15378"/>
        <dbReference type="ChEBI" id="CHEBI:37565"/>
        <dbReference type="ChEBI" id="CHEBI:43474"/>
        <dbReference type="ChEBI" id="CHEBI:58189"/>
    </reaction>
    <physiologicalReaction direction="left-to-right" evidence="5">
        <dbReference type="Rhea" id="RHEA:19670"/>
    </physiologicalReaction>
</comment>
<dbReference type="Gene3D" id="3.30.1220.10">
    <property type="entry name" value="CobW-like, C-terminal domain"/>
    <property type="match status" value="1"/>
</dbReference>
<evidence type="ECO:0000313" key="7">
    <source>
        <dbReference type="EMBL" id="MUK88499.1"/>
    </source>
</evidence>
<proteinExistence type="inferred from homology"/>
<keyword evidence="8" id="KW-1185">Reference proteome</keyword>
<gene>
    <name evidence="7" type="ORF">GMD78_08850</name>
</gene>
<dbReference type="Proteomes" id="UP000469125">
    <property type="component" value="Unassembled WGS sequence"/>
</dbReference>
<evidence type="ECO:0000256" key="1">
    <source>
        <dbReference type="ARBA" id="ARBA00022741"/>
    </source>
</evidence>
<keyword evidence="1" id="KW-0547">Nucleotide-binding</keyword>
<dbReference type="SUPFAM" id="SSF52540">
    <property type="entry name" value="P-loop containing nucleoside triphosphate hydrolases"/>
    <property type="match status" value="1"/>
</dbReference>
<accession>A0A6N8FL23</accession>
<keyword evidence="3" id="KW-0143">Chaperone</keyword>
<dbReference type="SMART" id="SM00833">
    <property type="entry name" value="CobW_C"/>
    <property type="match status" value="1"/>
</dbReference>
<evidence type="ECO:0000313" key="8">
    <source>
        <dbReference type="Proteomes" id="UP000469125"/>
    </source>
</evidence>
<dbReference type="InterPro" id="IPR051316">
    <property type="entry name" value="Zinc-reg_GTPase_activator"/>
</dbReference>
<organism evidence="7 8">
    <name type="scientific">Ornithinibacillus caprae</name>
    <dbReference type="NCBI Taxonomy" id="2678566"/>
    <lineage>
        <taxon>Bacteria</taxon>
        <taxon>Bacillati</taxon>
        <taxon>Bacillota</taxon>
        <taxon>Bacilli</taxon>
        <taxon>Bacillales</taxon>
        <taxon>Bacillaceae</taxon>
        <taxon>Ornithinibacillus</taxon>
    </lineage>
</organism>
<evidence type="ECO:0000256" key="5">
    <source>
        <dbReference type="ARBA" id="ARBA00049117"/>
    </source>
</evidence>
<name>A0A6N8FL23_9BACI</name>
<reference evidence="7 8" key="1">
    <citation type="submission" date="2019-11" db="EMBL/GenBank/DDBJ databases">
        <authorList>
            <person name="Li X."/>
        </authorList>
    </citation>
    <scope>NUCLEOTIDE SEQUENCE [LARGE SCALE GENOMIC DNA]</scope>
    <source>
        <strain evidence="7 8">L9</strain>
    </source>
</reference>
<dbReference type="InterPro" id="IPR036627">
    <property type="entry name" value="CobW-likC_sf"/>
</dbReference>
<sequence length="339" mass="39129">MMVHQHKIPVTILTGFLGAGKTTLLNRLLRDVRNRHAGIIINEFGETGIDSELVIKTQEEIIEINKGCICCNVRGDLIQILKDLIVKVNKREINLSRIIIETTGLANSAPVIQTFLMDEIMSYWFEIDSVCTVVDAKHLPLHLDQEEVQEQIAFADLIVLNKTDLVSTEELEAIKTRLKQMNVNAELISTINSEVPMNKLIDIKSFQLSEKLKVRSNLLTDSHHHHHNKVGSVVLKTDKPLILERVNKWFSYLVQIKGETLYRYKGILNIKDTDYRVVFQGVHMLFAGKEDRKWRKDEGRKSELVFIGNQLNQEELEKGFRYCIDEEFDLRMEGNFFKL</sequence>
<dbReference type="GO" id="GO:0000166">
    <property type="term" value="F:nucleotide binding"/>
    <property type="evidence" value="ECO:0007669"/>
    <property type="project" value="UniProtKB-KW"/>
</dbReference>
<dbReference type="Pfam" id="PF07683">
    <property type="entry name" value="CobW_C"/>
    <property type="match status" value="1"/>
</dbReference>
<protein>
    <submittedName>
        <fullName evidence="7">GTP-binding protein</fullName>
    </submittedName>
</protein>
<dbReference type="GO" id="GO:0016787">
    <property type="term" value="F:hydrolase activity"/>
    <property type="evidence" value="ECO:0007669"/>
    <property type="project" value="UniProtKB-KW"/>
</dbReference>
<dbReference type="SUPFAM" id="SSF90002">
    <property type="entry name" value="Hypothetical protein YjiA, C-terminal domain"/>
    <property type="match status" value="1"/>
</dbReference>
<dbReference type="AlphaFoldDB" id="A0A6N8FL23"/>
<dbReference type="PANTHER" id="PTHR13748">
    <property type="entry name" value="COBW-RELATED"/>
    <property type="match status" value="1"/>
</dbReference>
<dbReference type="CDD" id="cd03112">
    <property type="entry name" value="CobW-like"/>
    <property type="match status" value="1"/>
</dbReference>
<evidence type="ECO:0000259" key="6">
    <source>
        <dbReference type="SMART" id="SM00833"/>
    </source>
</evidence>
<comment type="similarity">
    <text evidence="4">Belongs to the SIMIBI class G3E GTPase family. ZNG1 subfamily.</text>
</comment>
<feature type="domain" description="CobW C-terminal" evidence="6">
    <location>
        <begin position="230"/>
        <end position="324"/>
    </location>
</feature>
<dbReference type="InterPro" id="IPR027417">
    <property type="entry name" value="P-loop_NTPase"/>
</dbReference>
<dbReference type="InterPro" id="IPR003495">
    <property type="entry name" value="CobW/HypB/UreG_nucleotide-bd"/>
</dbReference>